<evidence type="ECO:0000256" key="1">
    <source>
        <dbReference type="ARBA" id="ARBA00007401"/>
    </source>
</evidence>
<dbReference type="InterPro" id="IPR013783">
    <property type="entry name" value="Ig-like_fold"/>
</dbReference>
<dbReference type="SUPFAM" id="SSF49785">
    <property type="entry name" value="Galactose-binding domain-like"/>
    <property type="match status" value="1"/>
</dbReference>
<dbReference type="GO" id="GO:0004553">
    <property type="term" value="F:hydrolase activity, hydrolyzing O-glycosyl compounds"/>
    <property type="evidence" value="ECO:0007669"/>
    <property type="project" value="InterPro"/>
</dbReference>
<proteinExistence type="inferred from homology"/>
<dbReference type="EMBL" id="JACJVO010000032">
    <property type="protein sequence ID" value="MBB6734203.1"/>
    <property type="molecule type" value="Genomic_DNA"/>
</dbReference>
<keyword evidence="5" id="KW-1185">Reference proteome</keyword>
<dbReference type="InterPro" id="IPR006103">
    <property type="entry name" value="Glyco_hydro_2_cat"/>
</dbReference>
<feature type="domain" description="Glycoside hydrolase family 2 catalytic" evidence="2">
    <location>
        <begin position="297"/>
        <end position="442"/>
    </location>
</feature>
<dbReference type="InterPro" id="IPR017853">
    <property type="entry name" value="GH"/>
</dbReference>
<protein>
    <submittedName>
        <fullName evidence="4">Glycoside hydrolase family 2</fullName>
    </submittedName>
</protein>
<comment type="caution">
    <text evidence="4">The sequence shown here is derived from an EMBL/GenBank/DDBJ whole genome shotgun (WGS) entry which is preliminary data.</text>
</comment>
<dbReference type="PANTHER" id="PTHR42732:SF1">
    <property type="entry name" value="BETA-MANNOSIDASE"/>
    <property type="match status" value="1"/>
</dbReference>
<dbReference type="AlphaFoldDB" id="A0A7X0SQD1"/>
<reference evidence="4 5" key="1">
    <citation type="submission" date="2020-08" db="EMBL/GenBank/DDBJ databases">
        <title>Cohnella phylogeny.</title>
        <authorList>
            <person name="Dunlap C."/>
        </authorList>
    </citation>
    <scope>NUCLEOTIDE SEQUENCE [LARGE SCALE GENOMIC DNA]</scope>
    <source>
        <strain evidence="4 5">CBP 2801</strain>
    </source>
</reference>
<gene>
    <name evidence="4" type="ORF">H7C18_25100</name>
</gene>
<dbReference type="InterPro" id="IPR006104">
    <property type="entry name" value="Glyco_hydro_2_N"/>
</dbReference>
<accession>A0A7X0SQD1</accession>
<evidence type="ECO:0000259" key="3">
    <source>
        <dbReference type="Pfam" id="PF02837"/>
    </source>
</evidence>
<feature type="domain" description="Glycosyl hydrolases family 2 sugar binding" evidence="3">
    <location>
        <begin position="14"/>
        <end position="143"/>
    </location>
</feature>
<dbReference type="InterPro" id="IPR008979">
    <property type="entry name" value="Galactose-bd-like_sf"/>
</dbReference>
<dbReference type="Proteomes" id="UP000564644">
    <property type="component" value="Unassembled WGS sequence"/>
</dbReference>
<dbReference type="Pfam" id="PF02837">
    <property type="entry name" value="Glyco_hydro_2_N"/>
    <property type="match status" value="1"/>
</dbReference>
<dbReference type="GO" id="GO:0005975">
    <property type="term" value="P:carbohydrate metabolic process"/>
    <property type="evidence" value="ECO:0007669"/>
    <property type="project" value="InterPro"/>
</dbReference>
<sequence length="931" mass="104552">MTTTAAPGRSVLPLEGVWSFSPDPGSAGVREKWYARKLEDAVRLPGTTDENAKGERNDKIETNHLSRKWTYEGPAWYQTDVDIPREWAGKRIVFFMERTKSSTVWVDERRAGEGDSLTTPHEYDLTPFLTPGKHRLSVRIDNADHPSIGDPHQISNHTQTNWNGIVGRIELRATDRFWIDDAQVYAEPRENRVRVRLRIGNESGAEAAGRVTLSFAAANGDGGSDGGILPAEREIVCARGMQTFEIDCELKPEEVRLWDEFRPQLYRLTASLSARRGGAAFADALEAEFGVREFRAEGTQFAANGRTVFLRGKNDACVFPLTGYAPMDMEAWTRVFEIAKSYGINHYRFHTWCPPEAAFAAADRAGIYLQPELPFWYPLLEPGEEGYDPAVKAYLLREGERILAEYGNHPSFAMFALGNELIGSRRELMDLVRRFREFDSRHLYAEGSNNNYSTPDWAEGQDFWVTMRTGIGGFPVRGSFATANPPLGHVQVNEPSAAIDYRSSIERVQGPVVGHEIGQYQIYPNYREIDKYTGVLEPRNLREFRDRLERAGMADQADGFFRASGALAVACYREEIEAALRTPGFGGFQLLDLQDFPGQGTALVGILDAFLDSKGLIEPSEWRQFCEATVLLLTMEKYVWHTGETFKASFKIANYGESAVSGAVPEWALLDENGRELASGTLQSRNVPQGQLTTLGLIELDLRSFTAPAKRFVEIRLKGTSASFRNRYPLWIYPDRPGEWSAEGVHVRRKLDRAALDLLRQGEKVLLLPERNAIRERVEGTFASDFWNYSMFKSIAEAERMPVAPGTLGILCDPAHPALADFPTDSHADWQWGRLLPFAPSVILDRAPAGYRPIVQTIDNFGRNHKLGVLFEGKAGPGKLLVCTIDLPALRNKPEAKQLMASLLRYAQSDRFDPRTEWTEDLLGEWFAGSR</sequence>
<dbReference type="Gene3D" id="3.20.20.80">
    <property type="entry name" value="Glycosidases"/>
    <property type="match status" value="1"/>
</dbReference>
<dbReference type="SUPFAM" id="SSF51445">
    <property type="entry name" value="(Trans)glycosidases"/>
    <property type="match status" value="1"/>
</dbReference>
<organism evidence="4 5">
    <name type="scientific">Cohnella zeiphila</name>
    <dbReference type="NCBI Taxonomy" id="2761120"/>
    <lineage>
        <taxon>Bacteria</taxon>
        <taxon>Bacillati</taxon>
        <taxon>Bacillota</taxon>
        <taxon>Bacilli</taxon>
        <taxon>Bacillales</taxon>
        <taxon>Paenibacillaceae</taxon>
        <taxon>Cohnella</taxon>
    </lineage>
</organism>
<dbReference type="RefSeq" id="WP_185131847.1">
    <property type="nucleotide sequence ID" value="NZ_JACJVO010000032.1"/>
</dbReference>
<dbReference type="InterPro" id="IPR051913">
    <property type="entry name" value="GH2_Domain-Containing"/>
</dbReference>
<keyword evidence="4" id="KW-0378">Hydrolase</keyword>
<comment type="similarity">
    <text evidence="1">Belongs to the glycosyl hydrolase 2 family.</text>
</comment>
<name>A0A7X0SQD1_9BACL</name>
<evidence type="ECO:0000313" key="5">
    <source>
        <dbReference type="Proteomes" id="UP000564644"/>
    </source>
</evidence>
<dbReference type="PANTHER" id="PTHR42732">
    <property type="entry name" value="BETA-GALACTOSIDASE"/>
    <property type="match status" value="1"/>
</dbReference>
<evidence type="ECO:0000313" key="4">
    <source>
        <dbReference type="EMBL" id="MBB6734203.1"/>
    </source>
</evidence>
<evidence type="ECO:0000259" key="2">
    <source>
        <dbReference type="Pfam" id="PF02836"/>
    </source>
</evidence>
<dbReference type="Gene3D" id="2.60.120.260">
    <property type="entry name" value="Galactose-binding domain-like"/>
    <property type="match status" value="1"/>
</dbReference>
<dbReference type="Pfam" id="PF02836">
    <property type="entry name" value="Glyco_hydro_2_C"/>
    <property type="match status" value="1"/>
</dbReference>
<dbReference type="Gene3D" id="2.60.40.10">
    <property type="entry name" value="Immunoglobulins"/>
    <property type="match status" value="1"/>
</dbReference>